<dbReference type="Pfam" id="PF01547">
    <property type="entry name" value="SBP_bac_1"/>
    <property type="match status" value="1"/>
</dbReference>
<dbReference type="InterPro" id="IPR050490">
    <property type="entry name" value="Bact_solute-bd_prot1"/>
</dbReference>
<protein>
    <submittedName>
        <fullName evidence="3">Extracellular solute-binding protein</fullName>
    </submittedName>
</protein>
<evidence type="ECO:0000256" key="1">
    <source>
        <dbReference type="ARBA" id="ARBA00008520"/>
    </source>
</evidence>
<dbReference type="Proteomes" id="UP000323380">
    <property type="component" value="Unassembled WGS sequence"/>
</dbReference>
<dbReference type="STRING" id="1220554.GCA_001552135_04580"/>
<dbReference type="PANTHER" id="PTHR43649:SF29">
    <property type="entry name" value="OSMOPROTECTIVE COMPOUNDS-BINDING PROTEIN GGTB"/>
    <property type="match status" value="1"/>
</dbReference>
<reference evidence="3 4" key="1">
    <citation type="submission" date="2019-08" db="EMBL/GenBank/DDBJ databases">
        <title>Actinomadura sp. nov. CYP1-5 isolated from mountain soil.</title>
        <authorList>
            <person name="Songsumanus A."/>
            <person name="Kuncharoen N."/>
            <person name="Kudo T."/>
            <person name="Yuki M."/>
            <person name="Igarashi Y."/>
            <person name="Tanasupawat S."/>
        </authorList>
    </citation>
    <scope>NUCLEOTIDE SEQUENCE [LARGE SCALE GENOMIC DNA]</scope>
    <source>
        <strain evidence="3 4">JCM 14158</strain>
    </source>
</reference>
<accession>A0A5D0NMZ2</accession>
<keyword evidence="4" id="KW-1185">Reference proteome</keyword>
<dbReference type="RefSeq" id="WP_067894752.1">
    <property type="nucleotide sequence ID" value="NZ_VSFG01000003.1"/>
</dbReference>
<proteinExistence type="inferred from homology"/>
<dbReference type="AlphaFoldDB" id="A0A5D0NMZ2"/>
<evidence type="ECO:0000313" key="3">
    <source>
        <dbReference type="EMBL" id="TYB45494.1"/>
    </source>
</evidence>
<evidence type="ECO:0000256" key="2">
    <source>
        <dbReference type="ARBA" id="ARBA00022448"/>
    </source>
</evidence>
<keyword evidence="2" id="KW-0813">Transport</keyword>
<dbReference type="PANTHER" id="PTHR43649">
    <property type="entry name" value="ARABINOSE-BINDING PROTEIN-RELATED"/>
    <property type="match status" value="1"/>
</dbReference>
<dbReference type="Gene3D" id="3.40.190.10">
    <property type="entry name" value="Periplasmic binding protein-like II"/>
    <property type="match status" value="2"/>
</dbReference>
<evidence type="ECO:0000313" key="4">
    <source>
        <dbReference type="Proteomes" id="UP000323380"/>
    </source>
</evidence>
<gene>
    <name evidence="3" type="ORF">FXF69_18860</name>
</gene>
<name>A0A5D0NMZ2_9ACTN</name>
<comment type="similarity">
    <text evidence="1">Belongs to the bacterial solute-binding protein 1 family.</text>
</comment>
<organism evidence="3 4">
    <name type="scientific">Actinomadura chibensis</name>
    <dbReference type="NCBI Taxonomy" id="392828"/>
    <lineage>
        <taxon>Bacteria</taxon>
        <taxon>Bacillati</taxon>
        <taxon>Actinomycetota</taxon>
        <taxon>Actinomycetes</taxon>
        <taxon>Streptosporangiales</taxon>
        <taxon>Thermomonosporaceae</taxon>
        <taxon>Actinomadura</taxon>
    </lineage>
</organism>
<dbReference type="EMBL" id="VSFG01000003">
    <property type="protein sequence ID" value="TYB45494.1"/>
    <property type="molecule type" value="Genomic_DNA"/>
</dbReference>
<dbReference type="SUPFAM" id="SSF53850">
    <property type="entry name" value="Periplasmic binding protein-like II"/>
    <property type="match status" value="1"/>
</dbReference>
<comment type="caution">
    <text evidence="3">The sequence shown here is derived from an EMBL/GenBank/DDBJ whole genome shotgun (WGS) entry which is preliminary data.</text>
</comment>
<dbReference type="InterPro" id="IPR006059">
    <property type="entry name" value="SBP"/>
</dbReference>
<sequence>MKPTVKSALWGITAVTAVLALAAGLAAYTGLAPAGRVTMLATWTGNEQKAFEKVLDAFTDETGIRVDYTGTRALNQVVLSQVQKGTPPDVAALWSAGELERYARNGDLHPLNDVIGRDREDYRPQWRLAESSAAEAPFYVIPVKASLKSMIWFNPRRFPRPAPKTWAELMKRSDAEVAAKRTPWCMGMSDPPTSGWAGTDWIEDIVLHRYGPDVYQRWASGELSWTSKEIEGAWRTWGEVAARPGSVPGGSMATLVADYQDAGRLMVGARPACSLQHQPSFIMTDYQDGPPPGKTYPVTDYDYFPFPKFDGRPEDSAVVSADLLGMFNDTKEARRLVRFLASEKTQRIWPAVPSSAAFSLNRRVHETGADPISRKISGMLTSPDYLLCLDASDLFPAAMQNAFNRAALAYVNRPDKLGLILRDLERIRSTVQRKRWSTSTCGR</sequence>